<name>A0A409VIX2_9AGAR</name>
<feature type="region of interest" description="Disordered" evidence="1">
    <location>
        <begin position="330"/>
        <end position="361"/>
    </location>
</feature>
<protein>
    <recommendedName>
        <fullName evidence="4">PWWP domain-containing protein</fullName>
    </recommendedName>
</protein>
<dbReference type="AlphaFoldDB" id="A0A409VIX2"/>
<feature type="region of interest" description="Disordered" evidence="1">
    <location>
        <begin position="1"/>
        <end position="254"/>
    </location>
</feature>
<feature type="compositionally biased region" description="Polar residues" evidence="1">
    <location>
        <begin position="1"/>
        <end position="10"/>
    </location>
</feature>
<reference evidence="2 3" key="1">
    <citation type="journal article" date="2018" name="Evol. Lett.">
        <title>Horizontal gene cluster transfer increased hallucinogenic mushroom diversity.</title>
        <authorList>
            <person name="Reynolds H.T."/>
            <person name="Vijayakumar V."/>
            <person name="Gluck-Thaler E."/>
            <person name="Korotkin H.B."/>
            <person name="Matheny P.B."/>
            <person name="Slot J.C."/>
        </authorList>
    </citation>
    <scope>NUCLEOTIDE SEQUENCE [LARGE SCALE GENOMIC DNA]</scope>
    <source>
        <strain evidence="2 3">SRW20</strain>
    </source>
</reference>
<feature type="region of interest" description="Disordered" evidence="1">
    <location>
        <begin position="458"/>
        <end position="561"/>
    </location>
</feature>
<feature type="compositionally biased region" description="Polar residues" evidence="1">
    <location>
        <begin position="64"/>
        <end position="81"/>
    </location>
</feature>
<accession>A0A409VIX2</accession>
<feature type="compositionally biased region" description="Acidic residues" evidence="1">
    <location>
        <begin position="330"/>
        <end position="342"/>
    </location>
</feature>
<feature type="compositionally biased region" description="Polar residues" evidence="1">
    <location>
        <begin position="165"/>
        <end position="181"/>
    </location>
</feature>
<evidence type="ECO:0008006" key="4">
    <source>
        <dbReference type="Google" id="ProtNLM"/>
    </source>
</evidence>
<organism evidence="2 3">
    <name type="scientific">Gymnopilus dilepis</name>
    <dbReference type="NCBI Taxonomy" id="231916"/>
    <lineage>
        <taxon>Eukaryota</taxon>
        <taxon>Fungi</taxon>
        <taxon>Dikarya</taxon>
        <taxon>Basidiomycota</taxon>
        <taxon>Agaricomycotina</taxon>
        <taxon>Agaricomycetes</taxon>
        <taxon>Agaricomycetidae</taxon>
        <taxon>Agaricales</taxon>
        <taxon>Agaricineae</taxon>
        <taxon>Hymenogastraceae</taxon>
        <taxon>Gymnopilus</taxon>
    </lineage>
</organism>
<evidence type="ECO:0000313" key="3">
    <source>
        <dbReference type="Proteomes" id="UP000284706"/>
    </source>
</evidence>
<proteinExistence type="predicted"/>
<feature type="region of interest" description="Disordered" evidence="1">
    <location>
        <begin position="638"/>
        <end position="670"/>
    </location>
</feature>
<keyword evidence="3" id="KW-1185">Reference proteome</keyword>
<dbReference type="InParanoid" id="A0A409VIX2"/>
<evidence type="ECO:0000313" key="2">
    <source>
        <dbReference type="EMBL" id="PPQ66200.1"/>
    </source>
</evidence>
<dbReference type="EMBL" id="NHYE01005636">
    <property type="protein sequence ID" value="PPQ66200.1"/>
    <property type="molecule type" value="Genomic_DNA"/>
</dbReference>
<feature type="compositionally biased region" description="Basic residues" evidence="1">
    <location>
        <begin position="228"/>
        <end position="238"/>
    </location>
</feature>
<dbReference type="Proteomes" id="UP000284706">
    <property type="component" value="Unassembled WGS sequence"/>
</dbReference>
<sequence length="670" mass="74529">MDNSPATTNPRPRRRSTKFLAGPVQEVIHSDSSSASSTYGGRKSATKRLAKGKETSAKKPNVLKNGSASGMMGTSDNSHGLQSPPPLSGTEANLSDAEVIDVSSPKHTYISDLDDLSDLTPLPSDVDQDTRPSTPDHVTHNSEASSSAPHCRPYASPVKKRKLNGGNNYFPISSKHAQSPSLKGEQSVPDPDSDSELPAYYAVWSSQQTAPPSQDDAETISRQPERKAKSKGKRKKRTSVASEKEPAQEDDEFERSLLQIPGELIYAKAMPKGEYWPALIEEYIKDGEDKGQYRIIWMDDSKQNIPRSWFYTSQDEEFITCKLGKFESVYEEDDDEGDDEPLEFQRSPSPEPSDPPPSKEDFCELSIRHQFVYTKRVLKAILDKTYEPALHRHQKFMKGGRHRRDMGHKSSLKGLMDPKEVRQIHGHLVEWVLRDEKLGAAKLDGVIKENEHEIIDLDGPLSMQSPPVGDPSAAPAASENDYGTIVPPSSNATSSAIENDTLSDGGLAPPSSLATKPVFDMETSAISNGTSDLTSNEGLSKQDVLMQPVRSSSRQRGSEDFESMSSVSKVDYCISVLLPEAVRQILLWRSGERRSVDLLSPEEERDLYSKGEQLLAKRDWVHDITRLRRILTEQNEKKLKAAMRQKSGSTSTRSRRVMRLVNYTEDKEEE</sequence>
<feature type="compositionally biased region" description="Polar residues" evidence="1">
    <location>
        <begin position="524"/>
        <end position="539"/>
    </location>
</feature>
<evidence type="ECO:0000256" key="1">
    <source>
        <dbReference type="SAM" id="MobiDB-lite"/>
    </source>
</evidence>
<feature type="compositionally biased region" description="Polar residues" evidence="1">
    <location>
        <begin position="487"/>
        <end position="502"/>
    </location>
</feature>
<gene>
    <name evidence="2" type="ORF">CVT26_011059</name>
</gene>
<comment type="caution">
    <text evidence="2">The sequence shown here is derived from an EMBL/GenBank/DDBJ whole genome shotgun (WGS) entry which is preliminary data.</text>
</comment>
<dbReference type="STRING" id="231916.A0A409VIX2"/>
<dbReference type="OrthoDB" id="2505887at2759"/>